<evidence type="ECO:0000259" key="8">
    <source>
        <dbReference type="PROSITE" id="PS50975"/>
    </source>
</evidence>
<organism evidence="10 11">
    <name type="scientific">Ferrovibrio terrae</name>
    <dbReference type="NCBI Taxonomy" id="2594003"/>
    <lineage>
        <taxon>Bacteria</taxon>
        <taxon>Pseudomonadati</taxon>
        <taxon>Pseudomonadota</taxon>
        <taxon>Alphaproteobacteria</taxon>
        <taxon>Rhodospirillales</taxon>
        <taxon>Rhodospirillaceae</taxon>
        <taxon>Ferrovibrio</taxon>
    </lineage>
</organism>
<reference evidence="10 11" key="1">
    <citation type="submission" date="2019-07" db="EMBL/GenBank/DDBJ databases">
        <title>Genome sequencing for Ferrovibrio sp. K5.</title>
        <authorList>
            <person name="Park S.-J."/>
        </authorList>
    </citation>
    <scope>NUCLEOTIDE SEQUENCE [LARGE SCALE GENOMIC DNA]</scope>
    <source>
        <strain evidence="10 11">K5</strain>
    </source>
</reference>
<evidence type="ECO:0000256" key="2">
    <source>
        <dbReference type="ARBA" id="ARBA00022598"/>
    </source>
</evidence>
<dbReference type="Pfam" id="PF00364">
    <property type="entry name" value="Biotin_lipoyl"/>
    <property type="match status" value="1"/>
</dbReference>
<evidence type="ECO:0000256" key="5">
    <source>
        <dbReference type="ARBA" id="ARBA00023267"/>
    </source>
</evidence>
<dbReference type="Gene3D" id="3.30.470.20">
    <property type="entry name" value="ATP-grasp fold, B domain"/>
    <property type="match status" value="1"/>
</dbReference>
<keyword evidence="4 6" id="KW-0067">ATP-binding</keyword>
<dbReference type="FunFam" id="3.30.470.20:FF:000028">
    <property type="entry name" value="Methylcrotonoyl-CoA carboxylase subunit alpha, mitochondrial"/>
    <property type="match status" value="1"/>
</dbReference>
<dbReference type="InterPro" id="IPR000089">
    <property type="entry name" value="Biotin_lipoyl"/>
</dbReference>
<evidence type="ECO:0000256" key="4">
    <source>
        <dbReference type="ARBA" id="ARBA00022840"/>
    </source>
</evidence>
<dbReference type="SUPFAM" id="SSF52440">
    <property type="entry name" value="PreATP-grasp domain"/>
    <property type="match status" value="1"/>
</dbReference>
<dbReference type="InterPro" id="IPR011764">
    <property type="entry name" value="Biotin_carboxylation_dom"/>
</dbReference>
<dbReference type="Proteomes" id="UP000317496">
    <property type="component" value="Chromosome"/>
</dbReference>
<dbReference type="InterPro" id="IPR005479">
    <property type="entry name" value="CPAse_ATP-bd"/>
</dbReference>
<dbReference type="InterPro" id="IPR011054">
    <property type="entry name" value="Rudment_hybrid_motif"/>
</dbReference>
<dbReference type="PROSITE" id="PS50979">
    <property type="entry name" value="BC"/>
    <property type="match status" value="1"/>
</dbReference>
<keyword evidence="11" id="KW-1185">Reference proteome</keyword>
<feature type="domain" description="ATP-grasp" evidence="8">
    <location>
        <begin position="122"/>
        <end position="320"/>
    </location>
</feature>
<evidence type="ECO:0000259" key="7">
    <source>
        <dbReference type="PROSITE" id="PS50968"/>
    </source>
</evidence>
<dbReference type="CDD" id="cd06850">
    <property type="entry name" value="biotinyl_domain"/>
    <property type="match status" value="1"/>
</dbReference>
<dbReference type="InterPro" id="IPR005482">
    <property type="entry name" value="Biotin_COase_C"/>
</dbReference>
<dbReference type="SUPFAM" id="SSF56059">
    <property type="entry name" value="Glutathione synthetase ATP-binding domain-like"/>
    <property type="match status" value="1"/>
</dbReference>
<dbReference type="FunFam" id="3.40.50.20:FF:000010">
    <property type="entry name" value="Propionyl-CoA carboxylase subunit alpha"/>
    <property type="match status" value="1"/>
</dbReference>
<evidence type="ECO:0000256" key="1">
    <source>
        <dbReference type="ARBA" id="ARBA00001953"/>
    </source>
</evidence>
<comment type="cofactor">
    <cofactor evidence="1">
        <name>biotin</name>
        <dbReference type="ChEBI" id="CHEBI:57586"/>
    </cofactor>
</comment>
<keyword evidence="3 6" id="KW-0547">Nucleotide-binding</keyword>
<keyword evidence="5" id="KW-0092">Biotin</keyword>
<evidence type="ECO:0000256" key="3">
    <source>
        <dbReference type="ARBA" id="ARBA00022741"/>
    </source>
</evidence>
<dbReference type="GO" id="GO:0005524">
    <property type="term" value="F:ATP binding"/>
    <property type="evidence" value="ECO:0007669"/>
    <property type="project" value="UniProtKB-UniRule"/>
</dbReference>
<name>A0A516H0G7_9PROT</name>
<dbReference type="SMART" id="SM00878">
    <property type="entry name" value="Biotin_carb_C"/>
    <property type="match status" value="1"/>
</dbReference>
<gene>
    <name evidence="10" type="ORF">FNB15_07235</name>
</gene>
<evidence type="ECO:0000313" key="10">
    <source>
        <dbReference type="EMBL" id="QDO97080.1"/>
    </source>
</evidence>
<dbReference type="OrthoDB" id="9763189at2"/>
<proteinExistence type="predicted"/>
<feature type="domain" description="Biotin carboxylation" evidence="9">
    <location>
        <begin position="3"/>
        <end position="448"/>
    </location>
</feature>
<dbReference type="InterPro" id="IPR001882">
    <property type="entry name" value="Biotin_BS"/>
</dbReference>
<dbReference type="NCBIfam" id="NF006367">
    <property type="entry name" value="PRK08591.1"/>
    <property type="match status" value="1"/>
</dbReference>
<sequence length="651" mass="68827">MPSFTTILIANRGEIACRVIRSAKALGYRTVAVYSEADAGALHVQSADKAICIGPAEAKQSYLSIDAVIAAAKATGADAVHPGYGFLSENAGFAKACTDAGLVFIGPPAEAIAAMGNKAAAKQRMIAARVPCVPGYQGSNQSDATLTKEAEKIGLPVMVKAAAGGGGRGMRLVQNAVDLPDAIRAARAEAENAFGSGELILEKAVVNGRHIEIQVFADTHGNVIHLGERDCSVQRRHQKVIEEAPSPAVNESLRAQMGAAAVAAAKAIHYVGAGTVEFLLDANGRDFYFLEMNTRLQVEHPVTEAITGLDLVALQIRVAAGESLPLTQADVQLQGHAIEVRLYAESPAQNFLPQSGWLSLWSPPGNIRVDHGLHGGDQEITPYYDPMIAKLIAHGGSREEARRRLIVALEQTAALGISTNRGFLIDLLSHPEFAAGKTTTAFIPQHFSTIAAPQADAALQAIAALLWFERGAAQHGHDPANAWSSNGSLAWPVKLGIGETTAKLSVAVLGRDRYRINDADYTVTARGDNRLRVSAGGIERDVAYAFSGDELHLCSGAADLACRDLTWAPPAEAEGAAERELRAPMNGKIVAVLSAVGDRVKKGQCLVVMEAMKMQHEMVARVDATIYTLPVKVGDQVATRQLLAALTPVQA</sequence>
<dbReference type="PANTHER" id="PTHR18866:SF33">
    <property type="entry name" value="METHYLCROTONOYL-COA CARBOXYLASE SUBUNIT ALPHA, MITOCHONDRIAL-RELATED"/>
    <property type="match status" value="1"/>
</dbReference>
<evidence type="ECO:0000313" key="11">
    <source>
        <dbReference type="Proteomes" id="UP000317496"/>
    </source>
</evidence>
<dbReference type="PROSITE" id="PS50975">
    <property type="entry name" value="ATP_GRASP"/>
    <property type="match status" value="1"/>
</dbReference>
<dbReference type="RefSeq" id="WP_144068061.1">
    <property type="nucleotide sequence ID" value="NZ_CP041636.1"/>
</dbReference>
<dbReference type="InterPro" id="IPR005481">
    <property type="entry name" value="BC-like_N"/>
</dbReference>
<evidence type="ECO:0000259" key="9">
    <source>
        <dbReference type="PROSITE" id="PS50979"/>
    </source>
</evidence>
<dbReference type="EMBL" id="CP041636">
    <property type="protein sequence ID" value="QDO97080.1"/>
    <property type="molecule type" value="Genomic_DNA"/>
</dbReference>
<dbReference type="PROSITE" id="PS00188">
    <property type="entry name" value="BIOTIN"/>
    <property type="match status" value="1"/>
</dbReference>
<dbReference type="InterPro" id="IPR050856">
    <property type="entry name" value="Biotin_carboxylase_complex"/>
</dbReference>
<feature type="domain" description="Lipoyl-binding" evidence="7">
    <location>
        <begin position="571"/>
        <end position="647"/>
    </location>
</feature>
<dbReference type="PANTHER" id="PTHR18866">
    <property type="entry name" value="CARBOXYLASE:PYRUVATE/ACETYL-COA/PROPIONYL-COA CARBOXYLASE"/>
    <property type="match status" value="1"/>
</dbReference>
<protein>
    <submittedName>
        <fullName evidence="10">Acetyl-CoA carboxylase biotin carboxylase subunit</fullName>
    </submittedName>
</protein>
<dbReference type="Pfam" id="PF02786">
    <property type="entry name" value="CPSase_L_D2"/>
    <property type="match status" value="1"/>
</dbReference>
<dbReference type="KEGG" id="fer:FNB15_07235"/>
<dbReference type="SUPFAM" id="SSF51230">
    <property type="entry name" value="Single hybrid motif"/>
    <property type="match status" value="1"/>
</dbReference>
<dbReference type="Gene3D" id="2.40.50.100">
    <property type="match status" value="1"/>
</dbReference>
<dbReference type="AlphaFoldDB" id="A0A516H0G7"/>
<dbReference type="InterPro" id="IPR011053">
    <property type="entry name" value="Single_hybrid_motif"/>
</dbReference>
<dbReference type="InterPro" id="IPR016185">
    <property type="entry name" value="PreATP-grasp_dom_sf"/>
</dbReference>
<dbReference type="GO" id="GO:0046872">
    <property type="term" value="F:metal ion binding"/>
    <property type="evidence" value="ECO:0007669"/>
    <property type="project" value="InterPro"/>
</dbReference>
<dbReference type="Pfam" id="PF00289">
    <property type="entry name" value="Biotin_carb_N"/>
    <property type="match status" value="1"/>
</dbReference>
<dbReference type="PROSITE" id="PS00867">
    <property type="entry name" value="CPSASE_2"/>
    <property type="match status" value="1"/>
</dbReference>
<evidence type="ECO:0000256" key="6">
    <source>
        <dbReference type="PROSITE-ProRule" id="PRU00409"/>
    </source>
</evidence>
<dbReference type="InterPro" id="IPR011761">
    <property type="entry name" value="ATP-grasp"/>
</dbReference>
<dbReference type="Pfam" id="PF02785">
    <property type="entry name" value="Biotin_carb_C"/>
    <property type="match status" value="1"/>
</dbReference>
<dbReference type="FunFam" id="3.30.1490.20:FF:000003">
    <property type="entry name" value="acetyl-CoA carboxylase isoform X1"/>
    <property type="match status" value="1"/>
</dbReference>
<dbReference type="PROSITE" id="PS50968">
    <property type="entry name" value="BIOTINYL_LIPOYL"/>
    <property type="match status" value="1"/>
</dbReference>
<accession>A0A516H0G7</accession>
<dbReference type="SUPFAM" id="SSF51246">
    <property type="entry name" value="Rudiment single hybrid motif"/>
    <property type="match status" value="1"/>
</dbReference>
<dbReference type="GO" id="GO:0016874">
    <property type="term" value="F:ligase activity"/>
    <property type="evidence" value="ECO:0007669"/>
    <property type="project" value="UniProtKB-KW"/>
</dbReference>
<keyword evidence="2" id="KW-0436">Ligase</keyword>